<keyword evidence="2" id="KW-1185">Reference proteome</keyword>
<evidence type="ECO:0000313" key="1">
    <source>
        <dbReference type="EMBL" id="WBP86607.1"/>
    </source>
</evidence>
<accession>A0ABY7Q1S3</accession>
<dbReference type="Pfam" id="PF13424">
    <property type="entry name" value="TPR_12"/>
    <property type="match status" value="1"/>
</dbReference>
<protein>
    <submittedName>
        <fullName evidence="1">Tetratricopeptide repeat protein</fullName>
    </submittedName>
</protein>
<reference evidence="2" key="1">
    <citation type="submission" date="2022-12" db="EMBL/GenBank/DDBJ databases">
        <authorList>
            <person name="Mo P."/>
        </authorList>
    </citation>
    <scope>NUCLEOTIDE SEQUENCE [LARGE SCALE GENOMIC DNA]</scope>
    <source>
        <strain evidence="2">HUAS 3-15</strain>
    </source>
</reference>
<dbReference type="Gene3D" id="1.25.40.10">
    <property type="entry name" value="Tetratricopeptide repeat domain"/>
    <property type="match status" value="1"/>
</dbReference>
<name>A0ABY7Q1S3_9ACTN</name>
<evidence type="ECO:0000313" key="2">
    <source>
        <dbReference type="Proteomes" id="UP001212821"/>
    </source>
</evidence>
<proteinExistence type="predicted"/>
<dbReference type="RefSeq" id="WP_270143389.1">
    <property type="nucleotide sequence ID" value="NZ_CP115450.1"/>
</dbReference>
<dbReference type="InterPro" id="IPR011990">
    <property type="entry name" value="TPR-like_helical_dom_sf"/>
</dbReference>
<organism evidence="1 2">
    <name type="scientific">Kitasatospora cathayae</name>
    <dbReference type="NCBI Taxonomy" id="3004092"/>
    <lineage>
        <taxon>Bacteria</taxon>
        <taxon>Bacillati</taxon>
        <taxon>Actinomycetota</taxon>
        <taxon>Actinomycetes</taxon>
        <taxon>Kitasatosporales</taxon>
        <taxon>Streptomycetaceae</taxon>
        <taxon>Kitasatospora</taxon>
    </lineage>
</organism>
<dbReference type="EMBL" id="CP115450">
    <property type="protein sequence ID" value="WBP86607.1"/>
    <property type="molecule type" value="Genomic_DNA"/>
</dbReference>
<dbReference type="SUPFAM" id="SSF48452">
    <property type="entry name" value="TPR-like"/>
    <property type="match status" value="1"/>
</dbReference>
<gene>
    <name evidence="1" type="ORF">O1G21_12645</name>
</gene>
<dbReference type="Proteomes" id="UP001212821">
    <property type="component" value="Chromosome"/>
</dbReference>
<sequence length="413" mass="45001">MLKHLIDQDDGLRMVPTDWNELTAAVGQLHEELRALSEESDPARARVLTRWIGIGQMCLGHHEEARTILRQSLDLAAAIGNTRAVVATVLNLGDAHRYAGDVQTADALYRSALNTARSQHPELVDFALQHTGKHLMERGDLADAQAHLQEALRLRIAKGDAELIESTQAALARVETLIGQADASAADLVAPSLWSRQWTAWLRSRTTVRTQARWAEDLPDLRDAVRGLAAHQRAQPRHLRDQPFPAELIAAMAVEAEEAVAADGYLHNGKWNAPADDAANRFAAQTDLAAVVARSTGLKVEQPHTGVYIGYEEGQFLDFHVDEFGFGEVNLILCLNHARLTGAPRASTTVFINADGYLECDLGVGDCVVFDGALTPHGRTPLGAGESVTLISFGFRARDQALRTLTNLPPVPR</sequence>